<feature type="domain" description="ABC transporter" evidence="3">
    <location>
        <begin position="266"/>
        <end position="503"/>
    </location>
</feature>
<dbReference type="PANTHER" id="PTHR43790">
    <property type="entry name" value="CARBOHYDRATE TRANSPORT ATP-BINDING PROTEIN MG119-RELATED"/>
    <property type="match status" value="1"/>
</dbReference>
<dbReference type="PROSITE" id="PS00211">
    <property type="entry name" value="ABC_TRANSPORTER_1"/>
    <property type="match status" value="1"/>
</dbReference>
<dbReference type="PANTHER" id="PTHR43790:SF4">
    <property type="entry name" value="GUANOSINE IMPORT ATP-BINDING PROTEIN NUPO"/>
    <property type="match status" value="1"/>
</dbReference>
<dbReference type="InterPro" id="IPR003593">
    <property type="entry name" value="AAA+_ATPase"/>
</dbReference>
<evidence type="ECO:0000256" key="1">
    <source>
        <dbReference type="ARBA" id="ARBA00022741"/>
    </source>
</evidence>
<reference evidence="5" key="1">
    <citation type="journal article" date="2019" name="Int. J. Syst. Evol. Microbiol.">
        <title>The Global Catalogue of Microorganisms (GCM) 10K type strain sequencing project: providing services to taxonomists for standard genome sequencing and annotation.</title>
        <authorList>
            <consortium name="The Broad Institute Genomics Platform"/>
            <consortium name="The Broad Institute Genome Sequencing Center for Infectious Disease"/>
            <person name="Wu L."/>
            <person name="Ma J."/>
        </authorList>
    </citation>
    <scope>NUCLEOTIDE SEQUENCE [LARGE SCALE GENOMIC DNA]</scope>
    <source>
        <strain evidence="5">JCM 17906</strain>
    </source>
</reference>
<name>A0ABP8RPB4_9PSEU</name>
<dbReference type="Pfam" id="PF00005">
    <property type="entry name" value="ABC_tran"/>
    <property type="match status" value="2"/>
</dbReference>
<evidence type="ECO:0000259" key="3">
    <source>
        <dbReference type="PROSITE" id="PS50893"/>
    </source>
</evidence>
<dbReference type="EMBL" id="BAABGT010000028">
    <property type="protein sequence ID" value="GAA4543873.1"/>
    <property type="molecule type" value="Genomic_DNA"/>
</dbReference>
<keyword evidence="1" id="KW-0547">Nucleotide-binding</keyword>
<sequence length="508" mass="53107">MPAPARTPDSAAPPALSARAVTKRYGTLVANDAIDLDVRPGEILALLGENGAGKSTLVKILSGLVRPDSGEVLVGGRPLPDGDPQAARAAGIGVVHQHFMLVPDMTATENVALAEGANGRYDAASIRARLVEIGERHGMPVRPDVPVETLPVGERQRIEILKCLLRDARVLLFDEPSAVLSPAEWDRLAEVLAALAASGLAIVLITHKLGEIAAVADRCTVIRGGRVVDTVEVGSTPPEELARMMVGRDVVLRTERPLVAPGPVVLDVSGLALRAYRGDRDLGPVDLQVRGGEVLGIAGVEGNGQSELADLISGVRSPTSGSVTVTARTGRGPGRTGTIAEDRHADGLALPLSVTDNLMMRAIGERVFSRLGVLRPARIRRHCADLVARFDVRTTGLDTPVASLSGGNQQKIVLAREMHGEPDLLVAAQPTRGLDVGAIEFVHSQINAHKAAGGATVLVSAELDEIFALSDRIAVMSSGRVVAVLDAADATRDRIGELMAAGREGATS</sequence>
<keyword evidence="5" id="KW-1185">Reference proteome</keyword>
<comment type="caution">
    <text evidence="4">The sequence shown here is derived from an EMBL/GenBank/DDBJ whole genome shotgun (WGS) entry which is preliminary data.</text>
</comment>
<dbReference type="GO" id="GO:0005524">
    <property type="term" value="F:ATP binding"/>
    <property type="evidence" value="ECO:0007669"/>
    <property type="project" value="UniProtKB-KW"/>
</dbReference>
<dbReference type="SMART" id="SM00382">
    <property type="entry name" value="AAA"/>
    <property type="match status" value="1"/>
</dbReference>
<dbReference type="Gene3D" id="3.40.50.300">
    <property type="entry name" value="P-loop containing nucleotide triphosphate hydrolases"/>
    <property type="match status" value="2"/>
</dbReference>
<gene>
    <name evidence="4" type="ORF">GCM10023175_21180</name>
</gene>
<dbReference type="CDD" id="cd03216">
    <property type="entry name" value="ABC_Carb_Monos_I"/>
    <property type="match status" value="1"/>
</dbReference>
<dbReference type="SUPFAM" id="SSF52540">
    <property type="entry name" value="P-loop containing nucleoside triphosphate hydrolases"/>
    <property type="match status" value="2"/>
</dbReference>
<keyword evidence="2 4" id="KW-0067">ATP-binding</keyword>
<dbReference type="InterPro" id="IPR003439">
    <property type="entry name" value="ABC_transporter-like_ATP-bd"/>
</dbReference>
<dbReference type="CDD" id="cd03215">
    <property type="entry name" value="ABC_Carb_Monos_II"/>
    <property type="match status" value="1"/>
</dbReference>
<dbReference type="InterPro" id="IPR050107">
    <property type="entry name" value="ABC_carbohydrate_import_ATPase"/>
</dbReference>
<feature type="domain" description="ABC transporter" evidence="3">
    <location>
        <begin position="16"/>
        <end position="249"/>
    </location>
</feature>
<dbReference type="PROSITE" id="PS50893">
    <property type="entry name" value="ABC_TRANSPORTER_2"/>
    <property type="match status" value="2"/>
</dbReference>
<dbReference type="Proteomes" id="UP001501598">
    <property type="component" value="Unassembled WGS sequence"/>
</dbReference>
<dbReference type="InterPro" id="IPR017871">
    <property type="entry name" value="ABC_transporter-like_CS"/>
</dbReference>
<dbReference type="InterPro" id="IPR027417">
    <property type="entry name" value="P-loop_NTPase"/>
</dbReference>
<accession>A0ABP8RPB4</accession>
<evidence type="ECO:0000256" key="2">
    <source>
        <dbReference type="ARBA" id="ARBA00022840"/>
    </source>
</evidence>
<evidence type="ECO:0000313" key="4">
    <source>
        <dbReference type="EMBL" id="GAA4543873.1"/>
    </source>
</evidence>
<organism evidence="4 5">
    <name type="scientific">Pseudonocardia xishanensis</name>
    <dbReference type="NCBI Taxonomy" id="630995"/>
    <lineage>
        <taxon>Bacteria</taxon>
        <taxon>Bacillati</taxon>
        <taxon>Actinomycetota</taxon>
        <taxon>Actinomycetes</taxon>
        <taxon>Pseudonocardiales</taxon>
        <taxon>Pseudonocardiaceae</taxon>
        <taxon>Pseudonocardia</taxon>
    </lineage>
</organism>
<evidence type="ECO:0000313" key="5">
    <source>
        <dbReference type="Proteomes" id="UP001501598"/>
    </source>
</evidence>
<protein>
    <submittedName>
        <fullName evidence="4">ABC transporter ATP-binding protein</fullName>
    </submittedName>
</protein>
<proteinExistence type="predicted"/>